<accession>A0A4Z1H121</accession>
<evidence type="ECO:0000313" key="2">
    <source>
        <dbReference type="Proteomes" id="UP000297814"/>
    </source>
</evidence>
<dbReference type="Proteomes" id="UP000297814">
    <property type="component" value="Unassembled WGS sequence"/>
</dbReference>
<organism evidence="1 2">
    <name type="scientific">Botrytis hyacinthi</name>
    <dbReference type="NCBI Taxonomy" id="278943"/>
    <lineage>
        <taxon>Eukaryota</taxon>
        <taxon>Fungi</taxon>
        <taxon>Dikarya</taxon>
        <taxon>Ascomycota</taxon>
        <taxon>Pezizomycotina</taxon>
        <taxon>Leotiomycetes</taxon>
        <taxon>Helotiales</taxon>
        <taxon>Sclerotiniaceae</taxon>
        <taxon>Botrytis</taxon>
    </lineage>
</organism>
<proteinExistence type="predicted"/>
<protein>
    <submittedName>
        <fullName evidence="1">Uncharacterized protein</fullName>
    </submittedName>
</protein>
<reference evidence="1 2" key="1">
    <citation type="submission" date="2017-12" db="EMBL/GenBank/DDBJ databases">
        <title>Comparative genomics of Botrytis spp.</title>
        <authorList>
            <person name="Valero-Jimenez C.A."/>
            <person name="Tapia P."/>
            <person name="Veloso J."/>
            <person name="Silva-Moreno E."/>
            <person name="Staats M."/>
            <person name="Valdes J.H."/>
            <person name="Van Kan J.A.L."/>
        </authorList>
    </citation>
    <scope>NUCLEOTIDE SEQUENCE [LARGE SCALE GENOMIC DNA]</scope>
    <source>
        <strain evidence="1 2">Bh0001</strain>
    </source>
</reference>
<sequence length="105" mass="11251">MTSISRHSFQQDNRYDPSLRSSHERFSLFIALDGPADACCLAPMSLIATSFAVSAPPRCTSISPFALAIAFAVSSRKSVMTFASNAAEAAATSNVIMFDVANYCF</sequence>
<dbReference type="EMBL" id="PQXK01000015">
    <property type="protein sequence ID" value="TGO41889.1"/>
    <property type="molecule type" value="Genomic_DNA"/>
</dbReference>
<gene>
    <name evidence="1" type="ORF">BHYA_0015g00520</name>
</gene>
<name>A0A4Z1H121_9HELO</name>
<comment type="caution">
    <text evidence="1">The sequence shown here is derived from an EMBL/GenBank/DDBJ whole genome shotgun (WGS) entry which is preliminary data.</text>
</comment>
<keyword evidence="2" id="KW-1185">Reference proteome</keyword>
<evidence type="ECO:0000313" key="1">
    <source>
        <dbReference type="EMBL" id="TGO41889.1"/>
    </source>
</evidence>
<dbReference type="AlphaFoldDB" id="A0A4Z1H121"/>